<reference evidence="7 8" key="1">
    <citation type="journal article" date="2015" name="Genome Biol. Evol.">
        <title>Phylogenomic analyses indicate that early fungi evolved digesting cell walls of algal ancestors of land plants.</title>
        <authorList>
            <person name="Chang Y."/>
            <person name="Wang S."/>
            <person name="Sekimoto S."/>
            <person name="Aerts A.L."/>
            <person name="Choi C."/>
            <person name="Clum A."/>
            <person name="LaButti K.M."/>
            <person name="Lindquist E.A."/>
            <person name="Yee Ngan C."/>
            <person name="Ohm R.A."/>
            <person name="Salamov A.A."/>
            <person name="Grigoriev I.V."/>
            <person name="Spatafora J.W."/>
            <person name="Berbee M.L."/>
        </authorList>
    </citation>
    <scope>NUCLEOTIDE SEQUENCE [LARGE SCALE GENOMIC DNA]</scope>
    <source>
        <strain evidence="7 8">NRRL 1564</strain>
    </source>
</reference>
<dbReference type="STRING" id="763665.A0A2G5BCB2"/>
<dbReference type="InterPro" id="IPR036236">
    <property type="entry name" value="Znf_C2H2_sf"/>
</dbReference>
<dbReference type="GO" id="GO:0031519">
    <property type="term" value="C:PcG protein complex"/>
    <property type="evidence" value="ECO:0007669"/>
    <property type="project" value="TreeGrafter"/>
</dbReference>
<dbReference type="PANTHER" id="PTHR14003:SF19">
    <property type="entry name" value="YY2 TRANSCRIPTION FACTOR"/>
    <property type="match status" value="1"/>
</dbReference>
<dbReference type="FunFam" id="3.30.160.60:FF:000446">
    <property type="entry name" value="Zinc finger protein"/>
    <property type="match status" value="1"/>
</dbReference>
<accession>A0A2G5BCB2</accession>
<name>A0A2G5BCB2_COERN</name>
<dbReference type="Pfam" id="PF00096">
    <property type="entry name" value="zf-C2H2"/>
    <property type="match status" value="3"/>
</dbReference>
<dbReference type="PANTHER" id="PTHR14003">
    <property type="entry name" value="TRANSCRIPTIONAL REPRESSOR PROTEIN YY"/>
    <property type="match status" value="1"/>
</dbReference>
<dbReference type="PROSITE" id="PS50157">
    <property type="entry name" value="ZINC_FINGER_C2H2_2"/>
    <property type="match status" value="3"/>
</dbReference>
<evidence type="ECO:0000256" key="5">
    <source>
        <dbReference type="PROSITE-ProRule" id="PRU00042"/>
    </source>
</evidence>
<proteinExistence type="predicted"/>
<evidence type="ECO:0000256" key="2">
    <source>
        <dbReference type="ARBA" id="ARBA00022737"/>
    </source>
</evidence>
<evidence type="ECO:0000256" key="3">
    <source>
        <dbReference type="ARBA" id="ARBA00022771"/>
    </source>
</evidence>
<evidence type="ECO:0000259" key="6">
    <source>
        <dbReference type="PROSITE" id="PS50157"/>
    </source>
</evidence>
<evidence type="ECO:0000313" key="8">
    <source>
        <dbReference type="Proteomes" id="UP000242474"/>
    </source>
</evidence>
<dbReference type="PROSITE" id="PS00028">
    <property type="entry name" value="ZINC_FINGER_C2H2_1"/>
    <property type="match status" value="3"/>
</dbReference>
<dbReference type="AlphaFoldDB" id="A0A2G5BCB2"/>
<dbReference type="Gene3D" id="3.30.160.60">
    <property type="entry name" value="Classic Zinc Finger"/>
    <property type="match status" value="3"/>
</dbReference>
<evidence type="ECO:0000256" key="4">
    <source>
        <dbReference type="ARBA" id="ARBA00022833"/>
    </source>
</evidence>
<dbReference type="GO" id="GO:0000981">
    <property type="term" value="F:DNA-binding transcription factor activity, RNA polymerase II-specific"/>
    <property type="evidence" value="ECO:0007669"/>
    <property type="project" value="TreeGrafter"/>
</dbReference>
<evidence type="ECO:0000256" key="1">
    <source>
        <dbReference type="ARBA" id="ARBA00022723"/>
    </source>
</evidence>
<keyword evidence="3 5" id="KW-0863">Zinc-finger</keyword>
<dbReference type="InterPro" id="IPR013087">
    <property type="entry name" value="Znf_C2H2_type"/>
</dbReference>
<feature type="domain" description="C2H2-type" evidence="6">
    <location>
        <begin position="167"/>
        <end position="192"/>
    </location>
</feature>
<dbReference type="SUPFAM" id="SSF57667">
    <property type="entry name" value="beta-beta-alpha zinc fingers"/>
    <property type="match status" value="2"/>
</dbReference>
<dbReference type="GO" id="GO:0000785">
    <property type="term" value="C:chromatin"/>
    <property type="evidence" value="ECO:0007669"/>
    <property type="project" value="TreeGrafter"/>
</dbReference>
<sequence>MSILDLQQANTKRQIRDPLATLAMVVTRANTARKAEHEGVECMSTVASQIPEALVLVANIRRGRPKRTKQEQVSAAERDMVTRGYQQIIEQIAHDASEDSGGRRRQFVCTVTGCGKVFYQRAHLNIHIRSHTGYKPYACRYPGCGKTFPQLGNMKTHERTHTGDRPFECHIPDCHKAFSQRGNLTTHLKKVHNILTRRSRNEGILQPT</sequence>
<feature type="domain" description="C2H2-type" evidence="6">
    <location>
        <begin position="137"/>
        <end position="166"/>
    </location>
</feature>
<dbReference type="SMART" id="SM00355">
    <property type="entry name" value="ZnF_C2H2"/>
    <property type="match status" value="3"/>
</dbReference>
<keyword evidence="1" id="KW-0479">Metal-binding</keyword>
<gene>
    <name evidence="7" type="ORF">COEREDRAFT_81017</name>
</gene>
<dbReference type="GO" id="GO:0008270">
    <property type="term" value="F:zinc ion binding"/>
    <property type="evidence" value="ECO:0007669"/>
    <property type="project" value="UniProtKB-KW"/>
</dbReference>
<keyword evidence="4" id="KW-0862">Zinc</keyword>
<dbReference type="OrthoDB" id="6077919at2759"/>
<dbReference type="FunFam" id="3.30.160.60:FF:000125">
    <property type="entry name" value="Putative zinc finger protein 143"/>
    <property type="match status" value="2"/>
</dbReference>
<dbReference type="GO" id="GO:0005667">
    <property type="term" value="C:transcription regulator complex"/>
    <property type="evidence" value="ECO:0007669"/>
    <property type="project" value="TreeGrafter"/>
</dbReference>
<dbReference type="GO" id="GO:0000978">
    <property type="term" value="F:RNA polymerase II cis-regulatory region sequence-specific DNA binding"/>
    <property type="evidence" value="ECO:0007669"/>
    <property type="project" value="TreeGrafter"/>
</dbReference>
<keyword evidence="8" id="KW-1185">Reference proteome</keyword>
<dbReference type="EMBL" id="KZ303498">
    <property type="protein sequence ID" value="PIA16643.1"/>
    <property type="molecule type" value="Genomic_DNA"/>
</dbReference>
<evidence type="ECO:0000313" key="7">
    <source>
        <dbReference type="EMBL" id="PIA16643.1"/>
    </source>
</evidence>
<feature type="domain" description="C2H2-type" evidence="6">
    <location>
        <begin position="107"/>
        <end position="136"/>
    </location>
</feature>
<protein>
    <recommendedName>
        <fullName evidence="6">C2H2-type domain-containing protein</fullName>
    </recommendedName>
</protein>
<organism evidence="7 8">
    <name type="scientific">Coemansia reversa (strain ATCC 12441 / NRRL 1564)</name>
    <dbReference type="NCBI Taxonomy" id="763665"/>
    <lineage>
        <taxon>Eukaryota</taxon>
        <taxon>Fungi</taxon>
        <taxon>Fungi incertae sedis</taxon>
        <taxon>Zoopagomycota</taxon>
        <taxon>Kickxellomycotina</taxon>
        <taxon>Kickxellomycetes</taxon>
        <taxon>Kickxellales</taxon>
        <taxon>Kickxellaceae</taxon>
        <taxon>Coemansia</taxon>
    </lineage>
</organism>
<keyword evidence="2" id="KW-0677">Repeat</keyword>
<dbReference type="Proteomes" id="UP000242474">
    <property type="component" value="Unassembled WGS sequence"/>
</dbReference>